<dbReference type="Pfam" id="PF16099">
    <property type="entry name" value="RMI1_C"/>
    <property type="match status" value="1"/>
</dbReference>
<evidence type="ECO:0000313" key="9">
    <source>
        <dbReference type="WormBase" id="T07C12.12"/>
    </source>
</evidence>
<evidence type="ECO:0000259" key="6">
    <source>
        <dbReference type="Pfam" id="PF21000"/>
    </source>
</evidence>
<dbReference type="GO" id="GO:0002164">
    <property type="term" value="P:larval development"/>
    <property type="evidence" value="ECO:0000315"/>
    <property type="project" value="UniProtKB"/>
</dbReference>
<dbReference type="GO" id="GO:0000712">
    <property type="term" value="P:resolution of meiotic recombination intermediates"/>
    <property type="evidence" value="ECO:0000318"/>
    <property type="project" value="GO_Central"/>
</dbReference>
<dbReference type="OMA" id="IWEVEFF"/>
<dbReference type="GO" id="GO:0016604">
    <property type="term" value="C:nuclear body"/>
    <property type="evidence" value="ECO:0000318"/>
    <property type="project" value="GO_Central"/>
</dbReference>
<evidence type="ECO:0000256" key="3">
    <source>
        <dbReference type="SAM" id="MobiDB-lite"/>
    </source>
</evidence>
<dbReference type="OrthoDB" id="341511at2759"/>
<feature type="domain" description="RMI1 N-terminal" evidence="6">
    <location>
        <begin position="12"/>
        <end position="62"/>
    </location>
</feature>
<accession>G5EF82</accession>
<feature type="region of interest" description="Disordered" evidence="3">
    <location>
        <begin position="279"/>
        <end position="304"/>
    </location>
</feature>
<dbReference type="CTD" id="179383"/>
<dbReference type="SMR" id="G5EF82"/>
<dbReference type="SMART" id="SM01161">
    <property type="entry name" value="DUF1767"/>
    <property type="match status" value="1"/>
</dbReference>
<name>G5EF82_CAEEL</name>
<evidence type="ECO:0000259" key="4">
    <source>
        <dbReference type="Pfam" id="PF08585"/>
    </source>
</evidence>
<feature type="domain" description="RecQ-mediated genome instability protein 1 C-terminal OB-fold" evidence="5">
    <location>
        <begin position="488"/>
        <end position="607"/>
    </location>
</feature>
<dbReference type="AlphaFoldDB" id="G5EF82"/>
<dbReference type="KEGG" id="cel:CELE_T07C12.12"/>
<dbReference type="STRING" id="6239.T07C12.12.1"/>
<keyword evidence="8" id="KW-1185">Reference proteome</keyword>
<dbReference type="InterPro" id="IPR042470">
    <property type="entry name" value="RMI1_N_C_sf"/>
</dbReference>
<dbReference type="Pfam" id="PF21000">
    <property type="entry name" value="RMI1_N_N"/>
    <property type="match status" value="1"/>
</dbReference>
<evidence type="ECO:0000256" key="2">
    <source>
        <dbReference type="ARBA" id="ARBA00018987"/>
    </source>
</evidence>
<dbReference type="GO" id="GO:0000724">
    <property type="term" value="P:double-strand break repair via homologous recombination"/>
    <property type="evidence" value="ECO:0000318"/>
    <property type="project" value="GO_Central"/>
</dbReference>
<dbReference type="EMBL" id="BX284605">
    <property type="protein sequence ID" value="CAD44151.1"/>
    <property type="molecule type" value="Genomic_DNA"/>
</dbReference>
<dbReference type="AGR" id="WB:WBGene00011576"/>
<dbReference type="GeneID" id="179383"/>
<dbReference type="HOGENOM" id="CLU_031822_0_0_1"/>
<dbReference type="PaxDb" id="6239-T07C12.12"/>
<reference evidence="7 8" key="1">
    <citation type="journal article" date="1998" name="Science">
        <title>Genome sequence of the nematode C. elegans: a platform for investigating biology.</title>
        <authorList>
            <consortium name="The C. elegans sequencing consortium"/>
            <person name="Sulson J.E."/>
            <person name="Waterston R."/>
        </authorList>
    </citation>
    <scope>NUCLEOTIDE SEQUENCE [LARGE SCALE GENOMIC DNA]</scope>
    <source>
        <strain evidence="7 8">Bristol N2</strain>
    </source>
</reference>
<dbReference type="InterPro" id="IPR032199">
    <property type="entry name" value="RMI1_C"/>
</dbReference>
<organism evidence="7 8">
    <name type="scientific">Caenorhabditis elegans</name>
    <dbReference type="NCBI Taxonomy" id="6239"/>
    <lineage>
        <taxon>Eukaryota</taxon>
        <taxon>Metazoa</taxon>
        <taxon>Ecdysozoa</taxon>
        <taxon>Nematoda</taxon>
        <taxon>Chromadorea</taxon>
        <taxon>Rhabditida</taxon>
        <taxon>Rhabditina</taxon>
        <taxon>Rhabditomorpha</taxon>
        <taxon>Rhabditoidea</taxon>
        <taxon>Rhabditidae</taxon>
        <taxon>Peloderinae</taxon>
        <taxon>Caenorhabditis</taxon>
    </lineage>
</organism>
<sequence length="615" mass="70267">MSSRCTFLLQYFSDRHILLKDEWLTTVIEFLNNQKPQAKHFDDEKFANLVLDQWICSSIESSSFPVFGNHGIEETVAKQNLQGPIVCQINGFIDVGSPYYQQYCSMSGNGQKEDQSGFEKVFHEKDNDTDQKPSRLLKLTLFDGETTLKAIEFWKCPQLSLHYKPGTKILIVPPCAIRKGTFLLKRNNCKVLGGQVLPQLNSFVPVDQYARLLGIKSLNLSAKKKEEVKTTMNSNTDSIRTVTNSVIDSSLPKFIDRPDPVQPASGPSSLISRYFQKKQCPPSTSKEPETREISPDIFNDEDGDYDFENENIEYDNRQSTSMKAKNDSVLVSSLLSKMKDDTEDFDLNRRMTNRSPKKRNSIRSPPMDVTRRISGMLTSRRVDPMDEILENMIEKDEEPVSCPSTSTKNPFKSISQPPKKKIKSEPESDDDIQIIELVSPSQPVKKEKLFEEETINSELDEENTRMNSEERQAMDAFSKLNLSSLAESMKKMKYSIGSKRFILLAFIEDITEQLRVVDKMWTMKVHLKDCWTSVNALIDNRTLQNLIGFSCEEASTIRKSKDAEKRLNGKMRLNALEHQLQRLDLVFEIEFFAGTLSPCPVVRSIKTLSELIDVY</sequence>
<dbReference type="eggNOG" id="KOG3683">
    <property type="taxonomic scope" value="Eukaryota"/>
</dbReference>
<dbReference type="FunCoup" id="G5EF82">
    <property type="interactions" value="1466"/>
</dbReference>
<dbReference type="Pfam" id="PF08585">
    <property type="entry name" value="RMI1_N_C"/>
    <property type="match status" value="1"/>
</dbReference>
<dbReference type="Gene3D" id="2.40.50.770">
    <property type="entry name" value="RecQ-mediated genome instability protein Rmi1, C-terminal domain"/>
    <property type="match status" value="1"/>
</dbReference>
<gene>
    <name evidence="7 9" type="primary">rmh-2</name>
    <name evidence="7" type="ORF">CELE_T07C12.12</name>
    <name evidence="9" type="ORF">T07C12.12</name>
</gene>
<dbReference type="InterPro" id="IPR013894">
    <property type="entry name" value="RMI1_OB"/>
</dbReference>
<dbReference type="GO" id="GO:0000166">
    <property type="term" value="F:nucleotide binding"/>
    <property type="evidence" value="ECO:0007669"/>
    <property type="project" value="InterPro"/>
</dbReference>
<dbReference type="PANTHER" id="PTHR14790">
    <property type="entry name" value="RECQ-MEDIATED GENOME INSTABILITY PROTEIN 1 RMI1"/>
    <property type="match status" value="1"/>
</dbReference>
<comment type="similarity">
    <text evidence="1">Belongs to the RMI1 family.</text>
</comment>
<dbReference type="InterPro" id="IPR049363">
    <property type="entry name" value="RMI1_N"/>
</dbReference>
<proteinExistence type="inferred from homology"/>
<dbReference type="Proteomes" id="UP000001940">
    <property type="component" value="Chromosome V"/>
</dbReference>
<evidence type="ECO:0000313" key="8">
    <source>
        <dbReference type="Proteomes" id="UP000001940"/>
    </source>
</evidence>
<dbReference type="InParanoid" id="G5EF82"/>
<protein>
    <recommendedName>
        <fullName evidence="2">RecQ-mediated genome instability protein 1</fullName>
    </recommendedName>
</protein>
<dbReference type="RefSeq" id="NP_741607.1">
    <property type="nucleotide sequence ID" value="NM_171521.9"/>
</dbReference>
<feature type="region of interest" description="Disordered" evidence="3">
    <location>
        <begin position="393"/>
        <end position="428"/>
    </location>
</feature>
<dbReference type="Reactome" id="R-CEL-5693607">
    <property type="pathway name" value="Processing of DNA double-strand break ends"/>
</dbReference>
<evidence type="ECO:0000256" key="1">
    <source>
        <dbReference type="ARBA" id="ARBA00006395"/>
    </source>
</evidence>
<dbReference type="PANTHER" id="PTHR14790:SF15">
    <property type="entry name" value="RECQ-MEDIATED GENOME INSTABILITY PROTEIN 1"/>
    <property type="match status" value="1"/>
</dbReference>
<dbReference type="WormBase" id="T07C12.12">
    <property type="protein sequence ID" value="CE31601"/>
    <property type="gene ID" value="WBGene00011576"/>
    <property type="gene designation" value="rmh-2"/>
</dbReference>
<evidence type="ECO:0000313" key="7">
    <source>
        <dbReference type="EMBL" id="CAD44151.1"/>
    </source>
</evidence>
<feature type="domain" description="RecQ mediated genome instability protein 1 OB-fold" evidence="4">
    <location>
        <begin position="77"/>
        <end position="196"/>
    </location>
</feature>
<evidence type="ECO:0000259" key="5">
    <source>
        <dbReference type="Pfam" id="PF16099"/>
    </source>
</evidence>
<dbReference type="PhylomeDB" id="G5EF82"/>
<dbReference type="Bgee" id="WBGene00011576">
    <property type="expression patterns" value="Expressed in germ line (C elegans) and 4 other cell types or tissues"/>
</dbReference>
<dbReference type="GO" id="GO:0031422">
    <property type="term" value="C:RecQ family helicase-topoisomerase III complex"/>
    <property type="evidence" value="ECO:0000318"/>
    <property type="project" value="GO_Central"/>
</dbReference>